<dbReference type="Pfam" id="PF10203">
    <property type="entry name" value="Pet191_N"/>
    <property type="match status" value="1"/>
</dbReference>
<dbReference type="AlphaFoldDB" id="A0AAW1A2I2"/>
<dbReference type="PANTHER" id="PTHR28627">
    <property type="entry name" value="CYTOCHROME C OXIDASE ASSEMBLY FACTOR 5"/>
    <property type="match status" value="1"/>
</dbReference>
<evidence type="ECO:0000256" key="2">
    <source>
        <dbReference type="ARBA" id="ARBA00007785"/>
    </source>
</evidence>
<gene>
    <name evidence="6" type="ORF">QLX08_004428</name>
</gene>
<evidence type="ECO:0000256" key="3">
    <source>
        <dbReference type="ARBA" id="ARBA00021904"/>
    </source>
</evidence>
<dbReference type="EMBL" id="JAWNGG020000067">
    <property type="protein sequence ID" value="KAK9304037.1"/>
    <property type="molecule type" value="Genomic_DNA"/>
</dbReference>
<dbReference type="InterPro" id="IPR018793">
    <property type="entry name" value="Cyt_c_oxidase_assmbl_Pet191"/>
</dbReference>
<evidence type="ECO:0000313" key="7">
    <source>
        <dbReference type="Proteomes" id="UP001432146"/>
    </source>
</evidence>
<keyword evidence="5" id="KW-0472">Membrane</keyword>
<evidence type="ECO:0000256" key="4">
    <source>
        <dbReference type="ARBA" id="ARBA00023157"/>
    </source>
</evidence>
<evidence type="ECO:0000313" key="6">
    <source>
        <dbReference type="EMBL" id="KAK9304037.1"/>
    </source>
</evidence>
<organism evidence="6 7">
    <name type="scientific">Tetragonisca angustula</name>
    <dbReference type="NCBI Taxonomy" id="166442"/>
    <lineage>
        <taxon>Eukaryota</taxon>
        <taxon>Metazoa</taxon>
        <taxon>Ecdysozoa</taxon>
        <taxon>Arthropoda</taxon>
        <taxon>Hexapoda</taxon>
        <taxon>Insecta</taxon>
        <taxon>Pterygota</taxon>
        <taxon>Neoptera</taxon>
        <taxon>Endopterygota</taxon>
        <taxon>Hymenoptera</taxon>
        <taxon>Apocrita</taxon>
        <taxon>Aculeata</taxon>
        <taxon>Apoidea</taxon>
        <taxon>Anthophila</taxon>
        <taxon>Apidae</taxon>
        <taxon>Tetragonisca</taxon>
    </lineage>
</organism>
<feature type="transmembrane region" description="Helical" evidence="5">
    <location>
        <begin position="5"/>
        <end position="23"/>
    </location>
</feature>
<reference evidence="6 7" key="1">
    <citation type="submission" date="2024-05" db="EMBL/GenBank/DDBJ databases">
        <title>The nuclear and mitochondrial genome assemblies of Tetragonisca angustula (Apidae: Meliponini), a tiny yet remarkable pollinator in the Neotropics.</title>
        <authorList>
            <person name="Ferrari R."/>
            <person name="Ricardo P.C."/>
            <person name="Dias F.C."/>
            <person name="Araujo N.S."/>
            <person name="Soares D.O."/>
            <person name="Zhou Q.-S."/>
            <person name="Zhu C.-D."/>
            <person name="Coutinho L."/>
            <person name="Airas M.C."/>
            <person name="Batista T.M."/>
        </authorList>
    </citation>
    <scope>NUCLEOTIDE SEQUENCE [LARGE SCALE GENOMIC DNA]</scope>
    <source>
        <strain evidence="6">ASF017062</strain>
        <tissue evidence="6">Abdomen</tissue>
    </source>
</reference>
<comment type="similarity">
    <text evidence="2">Belongs to the PET191 family.</text>
</comment>
<evidence type="ECO:0000256" key="1">
    <source>
        <dbReference type="ARBA" id="ARBA00003186"/>
    </source>
</evidence>
<protein>
    <recommendedName>
        <fullName evidence="3">Cytochrome c oxidase assembly factor 5</fullName>
    </recommendedName>
</protein>
<dbReference type="PANTHER" id="PTHR28627:SF1">
    <property type="entry name" value="CYTOCHROME C OXIDASE ASSEMBLY FACTOR 5"/>
    <property type="match status" value="1"/>
</dbReference>
<keyword evidence="5" id="KW-1133">Transmembrane helix</keyword>
<name>A0AAW1A2I2_9HYME</name>
<keyword evidence="5" id="KW-0812">Transmembrane</keyword>
<keyword evidence="7" id="KW-1185">Reference proteome</keyword>
<proteinExistence type="inferred from homology"/>
<accession>A0AAW1A2I2</accession>
<dbReference type="Proteomes" id="UP001432146">
    <property type="component" value="Unassembled WGS sequence"/>
</dbReference>
<dbReference type="GO" id="GO:0005739">
    <property type="term" value="C:mitochondrion"/>
    <property type="evidence" value="ECO:0007669"/>
    <property type="project" value="TreeGrafter"/>
</dbReference>
<evidence type="ECO:0000256" key="5">
    <source>
        <dbReference type="SAM" id="Phobius"/>
    </source>
</evidence>
<sequence>MIRKIVYYLALSPFPQIFLIVFYSPSYVSYVMAEYEEEVRTLKDKTKCAHLRAKLKMCLLQTDCCKIERRTPKECLKTRHPSVPDECYMLRQSFFDCKHSIIDGRRRFRGPKG</sequence>
<comment type="caution">
    <text evidence="6">The sequence shown here is derived from an EMBL/GenBank/DDBJ whole genome shotgun (WGS) entry which is preliminary data.</text>
</comment>
<comment type="function">
    <text evidence="1">Involved in an early step of the mitochondrial complex IV assembly process.</text>
</comment>
<dbReference type="GO" id="GO:0033617">
    <property type="term" value="P:mitochondrial respiratory chain complex IV assembly"/>
    <property type="evidence" value="ECO:0007669"/>
    <property type="project" value="TreeGrafter"/>
</dbReference>
<keyword evidence="4" id="KW-1015">Disulfide bond</keyword>